<comment type="similarity">
    <text evidence="1">Belongs to the Gfo/Idh/MocA family.</text>
</comment>
<sequence length="379" mass="41148">MSAVSTITSALGLGKKKIRYAIVGLGDISQASMMPGVAHTGNSEITALVTDDAEKARKLGKMYGVEATYRYDQFDELLASGLIDAIYLGTPNWRHAEFAIPALKAGIHVLSEKPLEISTEKAEAIRDAERASSAKLMTAYRLHFEPSTLDAIRRIRAGELGDLVAFTSCFMQKLDPANHRAKNGVVGGPLFDMAPYPINATRYLFGAEPIEVVAAAASRHADSGFPDLDDTYAVTLRFPGDRLAQFTVSYYANNVDSLTISGTKGSIHMDPAYGFGDAMEQRVTIGEKKSHESFKPTDQFGGEMRYFSDCILEDRDPEPDAEEGLADLRVIEGVLEALKTGKAVTLPPFHRSRRISADQEQTLSPIKVPELVNAASPTG</sequence>
<evidence type="ECO:0000259" key="3">
    <source>
        <dbReference type="Pfam" id="PF01408"/>
    </source>
</evidence>
<dbReference type="EMBL" id="QAOG01000001">
    <property type="protein sequence ID" value="PTQ62431.1"/>
    <property type="molecule type" value="Genomic_DNA"/>
</dbReference>
<gene>
    <name evidence="5" type="ORF">C8J26_0711</name>
    <name evidence="6" type="ORF">SPHINGO391_430012</name>
</gene>
<dbReference type="Proteomes" id="UP000244189">
    <property type="component" value="Unassembled WGS sequence"/>
</dbReference>
<keyword evidence="2" id="KW-0560">Oxidoreductase</keyword>
<accession>A0A2T5GSZ4</accession>
<accession>A0A5E7Z053</accession>
<dbReference type="InterPro" id="IPR000683">
    <property type="entry name" value="Gfo/Idh/MocA-like_OxRdtase_N"/>
</dbReference>
<dbReference type="Pfam" id="PF22725">
    <property type="entry name" value="GFO_IDH_MocA_C3"/>
    <property type="match status" value="1"/>
</dbReference>
<proteinExistence type="inferred from homology"/>
<dbReference type="AlphaFoldDB" id="A0A2T5GSZ4"/>
<protein>
    <submittedName>
        <fullName evidence="6">Glucose-fructose oxidoreductase</fullName>
    </submittedName>
    <submittedName>
        <fullName evidence="5">Putative dehydrogenase</fullName>
    </submittedName>
</protein>
<dbReference type="Proteomes" id="UP000326857">
    <property type="component" value="Unassembled WGS sequence"/>
</dbReference>
<dbReference type="SUPFAM" id="SSF55347">
    <property type="entry name" value="Glyceraldehyde-3-phosphate dehydrogenase-like, C-terminal domain"/>
    <property type="match status" value="1"/>
</dbReference>
<dbReference type="Gene3D" id="3.40.50.720">
    <property type="entry name" value="NAD(P)-binding Rossmann-like Domain"/>
    <property type="match status" value="1"/>
</dbReference>
<evidence type="ECO:0000256" key="1">
    <source>
        <dbReference type="ARBA" id="ARBA00010928"/>
    </source>
</evidence>
<reference evidence="6 8" key="2">
    <citation type="submission" date="2019-09" db="EMBL/GenBank/DDBJ databases">
        <authorList>
            <person name="Dittami M. S."/>
        </authorList>
    </citation>
    <scope>NUCLEOTIDE SEQUENCE [LARGE SCALE GENOMIC DNA]</scope>
    <source>
        <strain evidence="6">SPHINGO391</strain>
    </source>
</reference>
<dbReference type="PRINTS" id="PR01775">
    <property type="entry name" value="GLFROXRDTASE"/>
</dbReference>
<dbReference type="InterPro" id="IPR036291">
    <property type="entry name" value="NAD(P)-bd_dom_sf"/>
</dbReference>
<dbReference type="GO" id="GO:0016491">
    <property type="term" value="F:oxidoreductase activity"/>
    <property type="evidence" value="ECO:0007669"/>
    <property type="project" value="UniProtKB-KW"/>
</dbReference>
<evidence type="ECO:0000256" key="2">
    <source>
        <dbReference type="ARBA" id="ARBA00023002"/>
    </source>
</evidence>
<keyword evidence="7" id="KW-1185">Reference proteome</keyword>
<organism evidence="5 7">
    <name type="scientific">Sphingomonas aurantiaca</name>
    <dbReference type="NCBI Taxonomy" id="185949"/>
    <lineage>
        <taxon>Bacteria</taxon>
        <taxon>Pseudomonadati</taxon>
        <taxon>Pseudomonadota</taxon>
        <taxon>Alphaproteobacteria</taxon>
        <taxon>Sphingomonadales</taxon>
        <taxon>Sphingomonadaceae</taxon>
        <taxon>Sphingomonas</taxon>
    </lineage>
</organism>
<evidence type="ECO:0000313" key="6">
    <source>
        <dbReference type="EMBL" id="VVT12507.1"/>
    </source>
</evidence>
<dbReference type="RefSeq" id="WP_107956707.1">
    <property type="nucleotide sequence ID" value="NZ_JAPZPS010000005.1"/>
</dbReference>
<dbReference type="InterPro" id="IPR008354">
    <property type="entry name" value="Glc-Fru_OxRdtase_bac"/>
</dbReference>
<evidence type="ECO:0000313" key="8">
    <source>
        <dbReference type="Proteomes" id="UP000326857"/>
    </source>
</evidence>
<feature type="domain" description="GFO/IDH/MocA-like oxidoreductase" evidence="4">
    <location>
        <begin position="151"/>
        <end position="267"/>
    </location>
</feature>
<dbReference type="Gene3D" id="3.30.360.10">
    <property type="entry name" value="Dihydrodipicolinate Reductase, domain 2"/>
    <property type="match status" value="1"/>
</dbReference>
<reference evidence="5 7" key="1">
    <citation type="submission" date="2018-04" db="EMBL/GenBank/DDBJ databases">
        <title>Genomic Encyclopedia of Type Strains, Phase III (KMG-III): the genomes of soil and plant-associated and newly described type strains.</title>
        <authorList>
            <person name="Whitman W."/>
        </authorList>
    </citation>
    <scope>NUCLEOTIDE SEQUENCE [LARGE SCALE GENOMIC DNA]</scope>
    <source>
        <strain evidence="5 7">MA101b</strain>
    </source>
</reference>
<name>A0A2T5GSZ4_9SPHN</name>
<evidence type="ECO:0000313" key="7">
    <source>
        <dbReference type="Proteomes" id="UP000244189"/>
    </source>
</evidence>
<dbReference type="Pfam" id="PF01408">
    <property type="entry name" value="GFO_IDH_MocA"/>
    <property type="match status" value="1"/>
</dbReference>
<dbReference type="SUPFAM" id="SSF51735">
    <property type="entry name" value="NAD(P)-binding Rossmann-fold domains"/>
    <property type="match status" value="1"/>
</dbReference>
<dbReference type="GO" id="GO:0000166">
    <property type="term" value="F:nucleotide binding"/>
    <property type="evidence" value="ECO:0007669"/>
    <property type="project" value="InterPro"/>
</dbReference>
<dbReference type="PANTHER" id="PTHR22604">
    <property type="entry name" value="OXIDOREDUCTASES"/>
    <property type="match status" value="1"/>
</dbReference>
<evidence type="ECO:0000313" key="5">
    <source>
        <dbReference type="EMBL" id="PTQ62431.1"/>
    </source>
</evidence>
<dbReference type="EMBL" id="CABVLI010000038">
    <property type="protein sequence ID" value="VVT12507.1"/>
    <property type="molecule type" value="Genomic_DNA"/>
</dbReference>
<dbReference type="InterPro" id="IPR055170">
    <property type="entry name" value="GFO_IDH_MocA-like_dom"/>
</dbReference>
<dbReference type="PANTHER" id="PTHR22604:SF105">
    <property type="entry name" value="TRANS-1,2-DIHYDROBENZENE-1,2-DIOL DEHYDROGENASE"/>
    <property type="match status" value="1"/>
</dbReference>
<dbReference type="InterPro" id="IPR050984">
    <property type="entry name" value="Gfo/Idh/MocA_domain"/>
</dbReference>
<evidence type="ECO:0000259" key="4">
    <source>
        <dbReference type="Pfam" id="PF22725"/>
    </source>
</evidence>
<feature type="domain" description="Gfo/Idh/MocA-like oxidoreductase N-terminal" evidence="3">
    <location>
        <begin position="18"/>
        <end position="139"/>
    </location>
</feature>